<evidence type="ECO:0000256" key="1">
    <source>
        <dbReference type="SAM" id="Phobius"/>
    </source>
</evidence>
<keyword evidence="1" id="KW-0812">Transmembrane</keyword>
<dbReference type="Proteomes" id="UP000289738">
    <property type="component" value="Chromosome A07"/>
</dbReference>
<feature type="transmembrane region" description="Helical" evidence="1">
    <location>
        <begin position="44"/>
        <end position="62"/>
    </location>
</feature>
<name>A0A445CCF4_ARAHY</name>
<comment type="caution">
    <text evidence="2">The sequence shown here is derived from an EMBL/GenBank/DDBJ whole genome shotgun (WGS) entry which is preliminary data.</text>
</comment>
<feature type="transmembrane region" description="Helical" evidence="1">
    <location>
        <begin position="82"/>
        <end position="101"/>
    </location>
</feature>
<organism evidence="2 3">
    <name type="scientific">Arachis hypogaea</name>
    <name type="common">Peanut</name>
    <dbReference type="NCBI Taxonomy" id="3818"/>
    <lineage>
        <taxon>Eukaryota</taxon>
        <taxon>Viridiplantae</taxon>
        <taxon>Streptophyta</taxon>
        <taxon>Embryophyta</taxon>
        <taxon>Tracheophyta</taxon>
        <taxon>Spermatophyta</taxon>
        <taxon>Magnoliopsida</taxon>
        <taxon>eudicotyledons</taxon>
        <taxon>Gunneridae</taxon>
        <taxon>Pentapetalae</taxon>
        <taxon>rosids</taxon>
        <taxon>fabids</taxon>
        <taxon>Fabales</taxon>
        <taxon>Fabaceae</taxon>
        <taxon>Papilionoideae</taxon>
        <taxon>50 kb inversion clade</taxon>
        <taxon>dalbergioids sensu lato</taxon>
        <taxon>Dalbergieae</taxon>
        <taxon>Pterocarpus clade</taxon>
        <taxon>Arachis</taxon>
    </lineage>
</organism>
<feature type="transmembrane region" description="Helical" evidence="1">
    <location>
        <begin position="108"/>
        <end position="126"/>
    </location>
</feature>
<evidence type="ECO:0000313" key="2">
    <source>
        <dbReference type="EMBL" id="RYR48627.1"/>
    </source>
</evidence>
<keyword evidence="1" id="KW-1133">Transmembrane helix</keyword>
<sequence>MTHLTPMTPLIAQSSQYGFRLSSISLYIWECWCIIKRMDPRMRGFILLVFAVVMLEPLHFISLPEFDKNNVLNFQEGFAMSFTSMVLISAVFWSFIINLILIKRIYPMLQCLELIFWVLAPLNVISDLVHRAEKSWVTVNSYTIPMLWFTILGGVLIALMLGFIVFLISFLLWLYNKRKGLAFQSVNFIEASIGV</sequence>
<proteinExistence type="predicted"/>
<evidence type="ECO:0000313" key="3">
    <source>
        <dbReference type="Proteomes" id="UP000289738"/>
    </source>
</evidence>
<keyword evidence="3" id="KW-1185">Reference proteome</keyword>
<dbReference type="AlphaFoldDB" id="A0A445CCF4"/>
<accession>A0A445CCF4</accession>
<protein>
    <submittedName>
        <fullName evidence="2">Uncharacterized protein</fullName>
    </submittedName>
</protein>
<keyword evidence="1" id="KW-0472">Membrane</keyword>
<reference evidence="2 3" key="1">
    <citation type="submission" date="2019-01" db="EMBL/GenBank/DDBJ databases">
        <title>Sequencing of cultivated peanut Arachis hypogaea provides insights into genome evolution and oil improvement.</title>
        <authorList>
            <person name="Chen X."/>
        </authorList>
    </citation>
    <scope>NUCLEOTIDE SEQUENCE [LARGE SCALE GENOMIC DNA]</scope>
    <source>
        <strain evidence="3">cv. Fuhuasheng</strain>
        <tissue evidence="2">Leaves</tissue>
    </source>
</reference>
<dbReference type="EMBL" id="SDMP01000007">
    <property type="protein sequence ID" value="RYR48627.1"/>
    <property type="molecule type" value="Genomic_DNA"/>
</dbReference>
<feature type="transmembrane region" description="Helical" evidence="1">
    <location>
        <begin position="146"/>
        <end position="175"/>
    </location>
</feature>
<gene>
    <name evidence="2" type="ORF">Ahy_A07g034668</name>
</gene>